<gene>
    <name evidence="1" type="primary">L51</name>
    <name evidence="2" type="ORF">MIMI_L51</name>
</gene>
<reference evidence="2 5" key="1">
    <citation type="journal article" date="2011" name="Proc. Natl. Acad. Sci. U.S.A.">
        <title>Mimivirus shows dramatic genome reduction after intraamoebal culture.</title>
        <authorList>
            <person name="Boyer M."/>
            <person name="Azza S."/>
            <person name="Barrassi L."/>
            <person name="Klose T."/>
            <person name="Campocasso A."/>
            <person name="Pagnier I."/>
            <person name="Fournous G."/>
            <person name="Borg A."/>
            <person name="Robert C."/>
            <person name="Zhang X."/>
            <person name="Desnues C."/>
            <person name="Henrissat B."/>
            <person name="Rossmann M.G."/>
            <person name="La Scola B."/>
            <person name="Raoult D."/>
        </authorList>
    </citation>
    <scope>NUCLEOTIDE SEQUENCE [LARGE SCALE GENOMIC DNA]</scope>
    <source>
        <strain evidence="2">M4</strain>
    </source>
</reference>
<accession>A0A0G2YA31</accession>
<evidence type="ECO:0000313" key="5">
    <source>
        <dbReference type="Proteomes" id="UP000240552"/>
    </source>
</evidence>
<dbReference type="Proteomes" id="UP000240552">
    <property type="component" value="Segment"/>
</dbReference>
<protein>
    <submittedName>
        <fullName evidence="2">Uncharacterized protein L51</fullName>
    </submittedName>
</protein>
<evidence type="ECO:0000313" key="2">
    <source>
        <dbReference type="EMBL" id="AEJ34364.1"/>
    </source>
</evidence>
<evidence type="ECO:0000313" key="4">
    <source>
        <dbReference type="Proteomes" id="UP000201519"/>
    </source>
</evidence>
<evidence type="ECO:0000313" key="6">
    <source>
        <dbReference type="Proteomes" id="UP000274448"/>
    </source>
</evidence>
<dbReference type="EMBL" id="KM982403">
    <property type="protein sequence ID" value="AKI80702.1"/>
    <property type="molecule type" value="Genomic_DNA"/>
</dbReference>
<dbReference type="EMBL" id="JN036606">
    <property type="protein sequence ID" value="AEJ34364.1"/>
    <property type="molecule type" value="Genomic_DNA"/>
</dbReference>
<sequence>MSNQTDSVNKSFKTVDEITNKTVDETTNKSVDEATSKLIGKIIKRSSKIDKELEKLQLSIKGNKLVISHQDNIIGNVYQYKGKYHCMCFISQEWVEEINDWYRCCDNECDDHDDIPRTIPYPNNGMDYEVPAIKFIIDNECHLNEAVFKVWKCWKTTNK</sequence>
<dbReference type="Proteomes" id="UP000274448">
    <property type="component" value="Segment"/>
</dbReference>
<dbReference type="Proteomes" id="UP000201519">
    <property type="component" value="Segment"/>
</dbReference>
<accession>E3VXX9</accession>
<reference evidence="3 6" key="3">
    <citation type="submission" date="2014-10" db="EMBL/GenBank/DDBJ databases">
        <title>Pan-genome analysis of Brazilian lineage A amoebal mimiviruses.</title>
        <authorList>
            <person name="Assis F.L."/>
            <person name="Abrahao J.S."/>
            <person name="Kroon E.G."/>
            <person name="Dornas F.P."/>
            <person name="Andrade K.R."/>
            <person name="Borato P.V.M."/>
            <person name="Pilotto M.R."/>
            <person name="Benamar S."/>
            <person name="LaScola B."/>
            <person name="Colson P."/>
        </authorList>
    </citation>
    <scope>NUCLEOTIDE SEQUENCE [LARGE SCALE GENOMIC DNA]</scope>
    <source>
        <strain evidence="3 6">Amazonia</strain>
    </source>
</reference>
<reference evidence="1 4" key="2">
    <citation type="journal article" date="2011" name="Virol. J.">
        <title>Breaking the 1000-gene barrier for Mimivirus using ultra-deep genome and transcriptome sequencing.</title>
        <authorList>
            <person name="Legendre M."/>
            <person name="Santini S."/>
            <person name="Rico A."/>
            <person name="Abergel C."/>
            <person name="Claverie J.M."/>
        </authorList>
    </citation>
    <scope>NUCLEOTIDE SEQUENCE [LARGE SCALE GENOMIC DNA]</scope>
</reference>
<dbReference type="OrthoDB" id="28100at10239"/>
<dbReference type="EMBL" id="HQ336222">
    <property type="protein sequence ID" value="ADO18247.1"/>
    <property type="molecule type" value="Genomic_DNA"/>
</dbReference>
<dbReference type="RefSeq" id="YP_003986537.1">
    <property type="nucleotide sequence ID" value="NC_014649.1"/>
</dbReference>
<organism evidence="1 4">
    <name type="scientific">Acanthamoeba polyphaga mimivirus</name>
    <name type="common">APMV</name>
    <dbReference type="NCBI Taxonomy" id="212035"/>
    <lineage>
        <taxon>Viruses</taxon>
        <taxon>Varidnaviria</taxon>
        <taxon>Bamfordvirae</taxon>
        <taxon>Nucleocytoviricota</taxon>
        <taxon>Megaviricetes</taxon>
        <taxon>Imitervirales</taxon>
        <taxon>Mimiviridae</taxon>
        <taxon>Megamimivirinae</taxon>
        <taxon>Mimivirus</taxon>
        <taxon>Mimivirus bradfordmassiliense</taxon>
    </lineage>
</organism>
<dbReference type="GeneID" id="9924639"/>
<keyword evidence="4" id="KW-1185">Reference proteome</keyword>
<proteinExistence type="predicted"/>
<evidence type="ECO:0000313" key="3">
    <source>
        <dbReference type="EMBL" id="AKI80702.1"/>
    </source>
</evidence>
<name>A0A0G2YA31_MIMIV</name>
<dbReference type="KEGG" id="vg:9924639"/>
<evidence type="ECO:0000313" key="1">
    <source>
        <dbReference type="EMBL" id="ADO18247.1"/>
    </source>
</evidence>
<organismHost>
    <name type="scientific">Acanthamoeba polyphaga</name>
    <name type="common">Amoeba</name>
    <dbReference type="NCBI Taxonomy" id="5757"/>
</organismHost>